<dbReference type="PANTHER" id="PTHR36704">
    <property type="entry name" value="PROTEIN, PUTATIVE-RELATED"/>
    <property type="match status" value="1"/>
</dbReference>
<sequence length="262" mass="28214">MSFLPGRLAGAEGAYFLQESKHAVSRLVQKAKPNLSSRASQSPIGNDEAQADVLPEVLRHSLPSKIFQPPPDSSLSTASKWVLQSDPNNSSSVSRDALNPLRAYVSLPQVTFGPKRWQIPNSGNIVLASTANELRRDKYTPVNPEKLKAAAAGLSQSSNASSSVAIVVAKAFAVATALVFGGATVVFGLVVSKLELHTGDDVKSKGKDLVQPKLETVKEQFIPLRNWAGDVSKKWHFEREENIKEKPLVKGLSKILGAKTPN</sequence>
<comment type="caution">
    <text evidence="1">The sequence shown here is derived from an EMBL/GenBank/DDBJ whole genome shotgun (WGS) entry which is preliminary data.</text>
</comment>
<dbReference type="OrthoDB" id="1928683at2759"/>
<dbReference type="Proteomes" id="UP000626092">
    <property type="component" value="Unassembled WGS sequence"/>
</dbReference>
<name>A0A834H5S9_RHOSS</name>
<protein>
    <submittedName>
        <fullName evidence="1">Uncharacterized protein</fullName>
    </submittedName>
</protein>
<dbReference type="EMBL" id="WJXA01000006">
    <property type="protein sequence ID" value="KAF7141958.1"/>
    <property type="molecule type" value="Genomic_DNA"/>
</dbReference>
<evidence type="ECO:0000313" key="1">
    <source>
        <dbReference type="EMBL" id="KAF7141958.1"/>
    </source>
</evidence>
<keyword evidence="2" id="KW-1185">Reference proteome</keyword>
<dbReference type="PANTHER" id="PTHR36704:SF1">
    <property type="entry name" value="OS06G0239700 PROTEIN"/>
    <property type="match status" value="1"/>
</dbReference>
<organism evidence="1 2">
    <name type="scientific">Rhododendron simsii</name>
    <name type="common">Sims's rhododendron</name>
    <dbReference type="NCBI Taxonomy" id="118357"/>
    <lineage>
        <taxon>Eukaryota</taxon>
        <taxon>Viridiplantae</taxon>
        <taxon>Streptophyta</taxon>
        <taxon>Embryophyta</taxon>
        <taxon>Tracheophyta</taxon>
        <taxon>Spermatophyta</taxon>
        <taxon>Magnoliopsida</taxon>
        <taxon>eudicotyledons</taxon>
        <taxon>Gunneridae</taxon>
        <taxon>Pentapetalae</taxon>
        <taxon>asterids</taxon>
        <taxon>Ericales</taxon>
        <taxon>Ericaceae</taxon>
        <taxon>Ericoideae</taxon>
        <taxon>Rhodoreae</taxon>
        <taxon>Rhododendron</taxon>
    </lineage>
</organism>
<proteinExistence type="predicted"/>
<evidence type="ECO:0000313" key="2">
    <source>
        <dbReference type="Proteomes" id="UP000626092"/>
    </source>
</evidence>
<dbReference type="AlphaFoldDB" id="A0A834H5S9"/>
<gene>
    <name evidence="1" type="ORF">RHSIM_Rhsim06G0166000</name>
</gene>
<accession>A0A834H5S9</accession>
<reference evidence="1" key="1">
    <citation type="submission" date="2019-11" db="EMBL/GenBank/DDBJ databases">
        <authorList>
            <person name="Liu Y."/>
            <person name="Hou J."/>
            <person name="Li T.-Q."/>
            <person name="Guan C.-H."/>
            <person name="Wu X."/>
            <person name="Wu H.-Z."/>
            <person name="Ling F."/>
            <person name="Zhang R."/>
            <person name="Shi X.-G."/>
            <person name="Ren J.-P."/>
            <person name="Chen E.-F."/>
            <person name="Sun J.-M."/>
        </authorList>
    </citation>
    <scope>NUCLEOTIDE SEQUENCE</scope>
    <source>
        <strain evidence="1">Adult_tree_wgs_1</strain>
        <tissue evidence="1">Leaves</tissue>
    </source>
</reference>